<dbReference type="PANTHER" id="PTHR46494:SF1">
    <property type="entry name" value="CORA FAMILY METAL ION TRANSPORTER (EUROFUNG)"/>
    <property type="match status" value="1"/>
</dbReference>
<dbReference type="Pfam" id="PF01544">
    <property type="entry name" value="CorA"/>
    <property type="match status" value="1"/>
</dbReference>
<dbReference type="PANTHER" id="PTHR46494">
    <property type="entry name" value="CORA FAMILY METAL ION TRANSPORTER (EUROFUNG)"/>
    <property type="match status" value="1"/>
</dbReference>
<dbReference type="GO" id="GO:0050897">
    <property type="term" value="F:cobalt ion binding"/>
    <property type="evidence" value="ECO:0007669"/>
    <property type="project" value="TreeGrafter"/>
</dbReference>
<dbReference type="GeneID" id="6014280"/>
<evidence type="ECO:0000313" key="7">
    <source>
        <dbReference type="EMBL" id="EAU84062.2"/>
    </source>
</evidence>
<dbReference type="EMBL" id="AACS02000006">
    <property type="protein sequence ID" value="EAU84062.2"/>
    <property type="molecule type" value="Genomic_DNA"/>
</dbReference>
<reference evidence="7 8" key="1">
    <citation type="journal article" date="2010" name="Proc. Natl. Acad. Sci. U.S.A.">
        <title>Insights into evolution of multicellular fungi from the assembled chromosomes of the mushroom Coprinopsis cinerea (Coprinus cinereus).</title>
        <authorList>
            <person name="Stajich J.E."/>
            <person name="Wilke S.K."/>
            <person name="Ahren D."/>
            <person name="Au C.H."/>
            <person name="Birren B.W."/>
            <person name="Borodovsky M."/>
            <person name="Burns C."/>
            <person name="Canback B."/>
            <person name="Casselton L.A."/>
            <person name="Cheng C.K."/>
            <person name="Deng J."/>
            <person name="Dietrich F.S."/>
            <person name="Fargo D.C."/>
            <person name="Farman M.L."/>
            <person name="Gathman A.C."/>
            <person name="Goldberg J."/>
            <person name="Guigo R."/>
            <person name="Hoegger P.J."/>
            <person name="Hooker J.B."/>
            <person name="Huggins A."/>
            <person name="James T.Y."/>
            <person name="Kamada T."/>
            <person name="Kilaru S."/>
            <person name="Kodira C."/>
            <person name="Kues U."/>
            <person name="Kupfer D."/>
            <person name="Kwan H.S."/>
            <person name="Lomsadze A."/>
            <person name="Li W."/>
            <person name="Lilly W.W."/>
            <person name="Ma L.J."/>
            <person name="Mackey A.J."/>
            <person name="Manning G."/>
            <person name="Martin F."/>
            <person name="Muraguchi H."/>
            <person name="Natvig D.O."/>
            <person name="Palmerini H."/>
            <person name="Ramesh M.A."/>
            <person name="Rehmeyer C.J."/>
            <person name="Roe B.A."/>
            <person name="Shenoy N."/>
            <person name="Stanke M."/>
            <person name="Ter-Hovhannisyan V."/>
            <person name="Tunlid A."/>
            <person name="Velagapudi R."/>
            <person name="Vision T.J."/>
            <person name="Zeng Q."/>
            <person name="Zolan M.E."/>
            <person name="Pukkila P.J."/>
        </authorList>
    </citation>
    <scope>NUCLEOTIDE SEQUENCE [LARGE SCALE GENOMIC DNA]</scope>
    <source>
        <strain evidence="8">Okayama-7 / 130 / ATCC MYA-4618 / FGSC 9003</strain>
    </source>
</reference>
<evidence type="ECO:0000256" key="4">
    <source>
        <dbReference type="ARBA" id="ARBA00023136"/>
    </source>
</evidence>
<organism evidence="7 8">
    <name type="scientific">Coprinopsis cinerea (strain Okayama-7 / 130 / ATCC MYA-4618 / FGSC 9003)</name>
    <name type="common">Inky cap fungus</name>
    <name type="synonym">Hormographiella aspergillata</name>
    <dbReference type="NCBI Taxonomy" id="240176"/>
    <lineage>
        <taxon>Eukaryota</taxon>
        <taxon>Fungi</taxon>
        <taxon>Dikarya</taxon>
        <taxon>Basidiomycota</taxon>
        <taxon>Agaricomycotina</taxon>
        <taxon>Agaricomycetes</taxon>
        <taxon>Agaricomycetidae</taxon>
        <taxon>Agaricales</taxon>
        <taxon>Agaricineae</taxon>
        <taxon>Psathyrellaceae</taxon>
        <taxon>Coprinopsis</taxon>
    </lineage>
</organism>
<gene>
    <name evidence="7" type="ORF">CC1G_06924</name>
</gene>
<dbReference type="OMA" id="NIEPFFW"/>
<protein>
    <submittedName>
        <fullName evidence="7">Uncharacterized protein</fullName>
    </submittedName>
</protein>
<accession>A8NZP7</accession>
<keyword evidence="4 6" id="KW-0472">Membrane</keyword>
<dbReference type="HOGENOM" id="CLU_018401_0_0_1"/>
<evidence type="ECO:0000256" key="6">
    <source>
        <dbReference type="SAM" id="Phobius"/>
    </source>
</evidence>
<sequence length="603" mass="69336">MDGLSVHHPRSAASSRRSLGKRSWQSDPSRIAPPSHRHAAPSAPWPWVDIGDVDVSEVDQAQLANEAPPIPPKCDHNDCQCWTGYPQSRFPNWTEAQVKKSKIWDAIHKYRKDLECTIYRCDVDVNGIFRDAGSVHAVERHEDYTWSTVIAAKSERPKDLRVRALFVENMSGPVLQMLGARFNIEPFFFSSSLNWIPSRFQEEIKDDIGDHITITLPFIKSMPEDEFVIKQLPLYSSGTSIASKKGTLLGSQKIDTQAPLVLYSNQRILALDLISVHLIRNIEGSTIISYHPTLNLPTTSAKYLHERIRFAGQSVYWQSMFQRSPDPTLVLMCFIWHALYAWDESLESLYEHIIALENRVISTAHMPLTRELHVIRAHHLHYTALLEDFVKHITFIEETTNPFMTTKNFDQSVIDENGRLLVRECKNLKQEVERLKSGLHMQERRLKNVMNLVFSSVNITDSRYMRDMTEAAVRDSAAMKQIAYLTMVFLPASFVAGVFGMNVSEINPEGNATIPHYIAIALPLTIFTAWVIVAFQARYIFKGNVPFWRRLTWPFVLFYERVLRRPKQFGEPEDGVEDEVEMYKIDVECSEDDHRSTTSKKRR</sequence>
<dbReference type="GO" id="GO:0015095">
    <property type="term" value="F:magnesium ion transmembrane transporter activity"/>
    <property type="evidence" value="ECO:0007669"/>
    <property type="project" value="TreeGrafter"/>
</dbReference>
<evidence type="ECO:0000256" key="5">
    <source>
        <dbReference type="SAM" id="MobiDB-lite"/>
    </source>
</evidence>
<dbReference type="GO" id="GO:0000287">
    <property type="term" value="F:magnesium ion binding"/>
    <property type="evidence" value="ECO:0007669"/>
    <property type="project" value="TreeGrafter"/>
</dbReference>
<feature type="transmembrane region" description="Helical" evidence="6">
    <location>
        <begin position="482"/>
        <end position="502"/>
    </location>
</feature>
<dbReference type="InParanoid" id="A8NZP7"/>
<dbReference type="Gene3D" id="1.20.58.340">
    <property type="entry name" value="Magnesium transport protein CorA, transmembrane region"/>
    <property type="match status" value="1"/>
</dbReference>
<dbReference type="SUPFAM" id="SSF144083">
    <property type="entry name" value="Magnesium transport protein CorA, transmembrane region"/>
    <property type="match status" value="1"/>
</dbReference>
<comment type="subcellular location">
    <subcellularLocation>
        <location evidence="1">Cell membrane</location>
        <topology evidence="1">Multi-pass membrane protein</topology>
    </subcellularLocation>
</comment>
<dbReference type="OrthoDB" id="3231000at2759"/>
<evidence type="ECO:0000256" key="1">
    <source>
        <dbReference type="ARBA" id="ARBA00004651"/>
    </source>
</evidence>
<keyword evidence="2 6" id="KW-0812">Transmembrane</keyword>
<dbReference type="Proteomes" id="UP000001861">
    <property type="component" value="Unassembled WGS sequence"/>
</dbReference>
<evidence type="ECO:0000313" key="8">
    <source>
        <dbReference type="Proteomes" id="UP000001861"/>
    </source>
</evidence>
<keyword evidence="3 6" id="KW-1133">Transmembrane helix</keyword>
<keyword evidence="8" id="KW-1185">Reference proteome</keyword>
<proteinExistence type="predicted"/>
<comment type="caution">
    <text evidence="7">The sequence shown here is derived from an EMBL/GenBank/DDBJ whole genome shotgun (WGS) entry which is preliminary data.</text>
</comment>
<dbReference type="GO" id="GO:0015087">
    <property type="term" value="F:cobalt ion transmembrane transporter activity"/>
    <property type="evidence" value="ECO:0007669"/>
    <property type="project" value="TreeGrafter"/>
</dbReference>
<dbReference type="AlphaFoldDB" id="A8NZP7"/>
<dbReference type="GO" id="GO:0005886">
    <property type="term" value="C:plasma membrane"/>
    <property type="evidence" value="ECO:0007669"/>
    <property type="project" value="UniProtKB-SubCell"/>
</dbReference>
<dbReference type="InterPro" id="IPR002523">
    <property type="entry name" value="MgTranspt_CorA/ZnTranspt_ZntB"/>
</dbReference>
<feature type="transmembrane region" description="Helical" evidence="6">
    <location>
        <begin position="514"/>
        <end position="541"/>
    </location>
</feature>
<evidence type="ECO:0000256" key="2">
    <source>
        <dbReference type="ARBA" id="ARBA00022692"/>
    </source>
</evidence>
<dbReference type="KEGG" id="cci:CC1G_06924"/>
<dbReference type="eggNOG" id="ENOG502SM33">
    <property type="taxonomic scope" value="Eukaryota"/>
</dbReference>
<feature type="region of interest" description="Disordered" evidence="5">
    <location>
        <begin position="1"/>
        <end position="45"/>
    </location>
</feature>
<evidence type="ECO:0000256" key="3">
    <source>
        <dbReference type="ARBA" id="ARBA00022989"/>
    </source>
</evidence>
<dbReference type="VEuPathDB" id="FungiDB:CC1G_06924"/>
<dbReference type="STRING" id="240176.A8NZP7"/>
<name>A8NZP7_COPC7</name>
<dbReference type="RefSeq" id="XP_001837718.2">
    <property type="nucleotide sequence ID" value="XM_001837666.2"/>
</dbReference>
<dbReference type="InterPro" id="IPR045863">
    <property type="entry name" value="CorA_TM1_TM2"/>
</dbReference>